<evidence type="ECO:0000256" key="3">
    <source>
        <dbReference type="ARBA" id="ARBA00022955"/>
    </source>
</evidence>
<dbReference type="OrthoDB" id="9989144at2759"/>
<keyword evidence="8" id="KW-1185">Reference proteome</keyword>
<evidence type="ECO:0000256" key="4">
    <source>
        <dbReference type="ARBA" id="ARBA00023002"/>
    </source>
</evidence>
<dbReference type="GO" id="GO:0006696">
    <property type="term" value="P:ergosterol biosynthetic process"/>
    <property type="evidence" value="ECO:0007669"/>
    <property type="project" value="TreeGrafter"/>
</dbReference>
<dbReference type="Gene3D" id="3.40.50.720">
    <property type="entry name" value="NAD(P)-binding Rossmann-like Domain"/>
    <property type="match status" value="1"/>
</dbReference>
<accession>A0A1L7WWB8</accession>
<evidence type="ECO:0000256" key="6">
    <source>
        <dbReference type="ARBA" id="ARBA00023593"/>
    </source>
</evidence>
<keyword evidence="4" id="KW-0560">Oxidoreductase</keyword>
<dbReference type="GO" id="GO:0005811">
    <property type="term" value="C:lipid droplet"/>
    <property type="evidence" value="ECO:0007669"/>
    <property type="project" value="TreeGrafter"/>
</dbReference>
<dbReference type="InterPro" id="IPR051593">
    <property type="entry name" value="Ergosterol_Biosynth_ERG27"/>
</dbReference>
<dbReference type="InterPro" id="IPR036291">
    <property type="entry name" value="NAD(P)-bd_dom_sf"/>
</dbReference>
<dbReference type="PANTHER" id="PTHR43647">
    <property type="entry name" value="DEHYDROGENASE"/>
    <property type="match status" value="1"/>
</dbReference>
<dbReference type="PANTHER" id="PTHR43647:SF1">
    <property type="entry name" value="3-KETO-STEROID REDUCTASE ERG27"/>
    <property type="match status" value="1"/>
</dbReference>
<gene>
    <name evidence="7" type="ORF">PAC_06945</name>
</gene>
<evidence type="ECO:0000256" key="2">
    <source>
        <dbReference type="ARBA" id="ARBA00022857"/>
    </source>
</evidence>
<keyword evidence="1" id="KW-0444">Lipid biosynthesis</keyword>
<name>A0A1L7WWB8_9HELO</name>
<dbReference type="SUPFAM" id="SSF51735">
    <property type="entry name" value="NAD(P)-binding Rossmann-fold domains"/>
    <property type="match status" value="1"/>
</dbReference>
<proteinExistence type="inferred from homology"/>
<evidence type="ECO:0000256" key="5">
    <source>
        <dbReference type="ARBA" id="ARBA00023098"/>
    </source>
</evidence>
<comment type="similarity">
    <text evidence="6">Belongs to the short-chain dehydrogenases/reductases (SDR) family. ERG27 subfamily.</text>
</comment>
<evidence type="ECO:0000313" key="8">
    <source>
        <dbReference type="Proteomes" id="UP000184330"/>
    </source>
</evidence>
<keyword evidence="5" id="KW-0443">Lipid metabolism</keyword>
<evidence type="ECO:0000256" key="1">
    <source>
        <dbReference type="ARBA" id="ARBA00022516"/>
    </source>
</evidence>
<dbReference type="EMBL" id="FJOG01000009">
    <property type="protein sequence ID" value="CZR57056.1"/>
    <property type="molecule type" value="Genomic_DNA"/>
</dbReference>
<reference evidence="7 8" key="1">
    <citation type="submission" date="2016-03" db="EMBL/GenBank/DDBJ databases">
        <authorList>
            <person name="Ploux O."/>
        </authorList>
    </citation>
    <scope>NUCLEOTIDE SEQUENCE [LARGE SCALE GENOMIC DNA]</scope>
    <source>
        <strain evidence="7 8">UAMH 11012</strain>
    </source>
</reference>
<dbReference type="STRING" id="576137.A0A1L7WWB8"/>
<dbReference type="GO" id="GO:0005741">
    <property type="term" value="C:mitochondrial outer membrane"/>
    <property type="evidence" value="ECO:0007669"/>
    <property type="project" value="TreeGrafter"/>
</dbReference>
<sequence>MGLPPWETSDSQLFALITGANSGLGYSIAARMVDEFITTPTASPKGHLILILCTRSPMKTRFTISRLRAHLRKQADYSPYAAQQRAKAKEQGTEYRWEATVQRIHFLGVEADLCDLRSVYALAGKLVNGTVGSPDATTMDGGKLPHGSPGTQSYSENIQQDTWALSQKPGSIGAQRSWGWGLSGLRIPRLDAVILTAGIGGWKNGWSGIDWPLAIRTVLFDTIEAVTWPRYKVADLGAVVRSQLSSTSTEETQPLLDNQEKKEEPPLGSVFCSNVFGHYILAHELMPLLSRPASPSSTAGGKIVWVSSVEALDEHFSLDDIQGLKSSAPYESSKRLIDLVALSSELPAVQRISASYFDSSNTSTAPKATEPTSKTSFVRPKMYLTHPGIFASDIMPLPGFLVFIYKLVFFFVRWIGSPWHPIDPYKAAVAPAWIALSNPDELENIEGNGLAKYKYGSATDTSGAERVMKTEVPGWGWNGKVGEIDDEKRRGRKRATPDVTKESREDFEILGGKCWAQMEELRKEWEEVLGVKTCKDQDR</sequence>
<keyword evidence="3" id="KW-0752">Steroid biosynthesis</keyword>
<protein>
    <submittedName>
        <fullName evidence="7">Related to 3-keto sterol reductase</fullName>
    </submittedName>
</protein>
<dbReference type="AlphaFoldDB" id="A0A1L7WWB8"/>
<dbReference type="Proteomes" id="UP000184330">
    <property type="component" value="Unassembled WGS sequence"/>
</dbReference>
<evidence type="ECO:0000313" key="7">
    <source>
        <dbReference type="EMBL" id="CZR57056.1"/>
    </source>
</evidence>
<keyword evidence="2" id="KW-0521">NADP</keyword>
<dbReference type="GO" id="GO:0000253">
    <property type="term" value="F:3-beta-hydroxysteroid 3-dehydrogenase (NADP+) activity"/>
    <property type="evidence" value="ECO:0007669"/>
    <property type="project" value="TreeGrafter"/>
</dbReference>
<dbReference type="GO" id="GO:0005789">
    <property type="term" value="C:endoplasmic reticulum membrane"/>
    <property type="evidence" value="ECO:0007669"/>
    <property type="project" value="TreeGrafter"/>
</dbReference>
<organism evidence="7 8">
    <name type="scientific">Phialocephala subalpina</name>
    <dbReference type="NCBI Taxonomy" id="576137"/>
    <lineage>
        <taxon>Eukaryota</taxon>
        <taxon>Fungi</taxon>
        <taxon>Dikarya</taxon>
        <taxon>Ascomycota</taxon>
        <taxon>Pezizomycotina</taxon>
        <taxon>Leotiomycetes</taxon>
        <taxon>Helotiales</taxon>
        <taxon>Mollisiaceae</taxon>
        <taxon>Phialocephala</taxon>
        <taxon>Phialocephala fortinii species complex</taxon>
    </lineage>
</organism>